<dbReference type="Pfam" id="PF07313">
    <property type="entry name" value="AmiA-like"/>
    <property type="match status" value="1"/>
</dbReference>
<evidence type="ECO:0000313" key="2">
    <source>
        <dbReference type="EMBL" id="EYU13782.1"/>
    </source>
</evidence>
<keyword evidence="1" id="KW-0732">Signal</keyword>
<evidence type="ECO:0000256" key="1">
    <source>
        <dbReference type="SAM" id="SignalP"/>
    </source>
</evidence>
<keyword evidence="3" id="KW-1185">Reference proteome</keyword>
<dbReference type="InterPro" id="IPR010846">
    <property type="entry name" value="AmiA-like"/>
</dbReference>
<protein>
    <recommendedName>
        <fullName evidence="4">DUF1460 domain-containing protein</fullName>
    </recommendedName>
</protein>
<name>A0A022PC66_9GAMM</name>
<sequence>MRKMLPLILVAALASCATHSKQADIDSYTAKKINKIIDNQVKPGNKDNPGEIIKNVSYQFLGTPYAANKLIGSPTEPEKLVIDFNGLDCFTFLDYVESLRKSSDQNDFVKNLIQTRYIDGKISFLQRKHFFTDWSTREKLNAKDVTDEISPSYITITKSLNKKADGSEYIPGLGVTKREIKYIPGDKVNDAVIKNLKTGDYIGIYTHLAGLDVTHTGIFIMTDHGPMLRNASSLAANKKVVDSPFLDYVKNKPGIIVLRAL</sequence>
<dbReference type="PROSITE" id="PS51257">
    <property type="entry name" value="PROKAR_LIPOPROTEIN"/>
    <property type="match status" value="1"/>
</dbReference>
<reference evidence="2 3" key="1">
    <citation type="submission" date="2014-03" db="EMBL/GenBank/DDBJ databases">
        <title>Draft Genome of Photorhabdus luminescens BA1, an Egyptian Isolate.</title>
        <authorList>
            <person name="Ghazal S."/>
            <person name="Hurst S.G.IV."/>
            <person name="Morris K."/>
            <person name="Thomas K."/>
            <person name="Tisa L.S."/>
        </authorList>
    </citation>
    <scope>NUCLEOTIDE SEQUENCE [LARGE SCALE GENOMIC DNA]</scope>
    <source>
        <strain evidence="2 3">BA1</strain>
    </source>
</reference>
<proteinExistence type="predicted"/>
<feature type="signal peptide" evidence="1">
    <location>
        <begin position="1"/>
        <end position="23"/>
    </location>
</feature>
<evidence type="ECO:0000313" key="3">
    <source>
        <dbReference type="Proteomes" id="UP000023464"/>
    </source>
</evidence>
<dbReference type="Gene3D" id="2.30.260.10">
    <property type="entry name" value="putative xylanase like domain"/>
    <property type="match status" value="1"/>
</dbReference>
<dbReference type="SUPFAM" id="SSF54001">
    <property type="entry name" value="Cysteine proteinases"/>
    <property type="match status" value="1"/>
</dbReference>
<comment type="caution">
    <text evidence="2">The sequence shown here is derived from an EMBL/GenBank/DDBJ whole genome shotgun (WGS) entry which is preliminary data.</text>
</comment>
<evidence type="ECO:0008006" key="4">
    <source>
        <dbReference type="Google" id="ProtNLM"/>
    </source>
</evidence>
<dbReference type="AlphaFoldDB" id="A0A022PC66"/>
<feature type="chain" id="PRO_5001505929" description="DUF1460 domain-containing protein" evidence="1">
    <location>
        <begin position="24"/>
        <end position="261"/>
    </location>
</feature>
<gene>
    <name evidence="2" type="ORF">BA1DRAFT_03724</name>
</gene>
<organism evidence="2 3">
    <name type="scientific">Photorhabdus aegyptia</name>
    <dbReference type="NCBI Taxonomy" id="2805098"/>
    <lineage>
        <taxon>Bacteria</taxon>
        <taxon>Pseudomonadati</taxon>
        <taxon>Pseudomonadota</taxon>
        <taxon>Gammaproteobacteria</taxon>
        <taxon>Enterobacterales</taxon>
        <taxon>Morganellaceae</taxon>
        <taxon>Photorhabdus</taxon>
    </lineage>
</organism>
<accession>A0A022PC66</accession>
<dbReference type="PATRIC" id="fig|1393736.3.peg.3791"/>
<dbReference type="RefSeq" id="WP_036781934.1">
    <property type="nucleotide sequence ID" value="NZ_CAWLTM010000046.1"/>
</dbReference>
<dbReference type="Proteomes" id="UP000023464">
    <property type="component" value="Unassembled WGS sequence"/>
</dbReference>
<dbReference type="Gene3D" id="1.10.3670.10">
    <property type="entry name" value="Putative xylanase like domain"/>
    <property type="match status" value="1"/>
</dbReference>
<dbReference type="InterPro" id="IPR038765">
    <property type="entry name" value="Papain-like_cys_pep_sf"/>
</dbReference>
<dbReference type="EMBL" id="JFGV01000069">
    <property type="protein sequence ID" value="EYU13782.1"/>
    <property type="molecule type" value="Genomic_DNA"/>
</dbReference>